<sequence length="383" mass="40359">MTDQMSGAAPIGDTRPLSDARLFRPVTLGSMTLANRVAMAPLTRSRAGSDGVPSPLAATYYAQRADAGLIVTEATNISAQGRGYAWTPGIYSEAQVAAWKQITDAVHAKGGRIVLQLWHVGRISHSSLQPGHALPVAPSAIRADGQAFTETGFVPFETPRALDGNEIPGIIEDYRQASLNARAAGFDGVEVHGGNGYLLEQFLRSSTNHRTDDWGGSIENRARLLLAATDVAIEVFGADRVGVRLSPVTPANDAGQDDDPAALYGYVATELGRRGIAFIHVVEGATGGPRDNQPFDYAALKAAFGKPGWIVNNGYDRDSAIAAIDSGAADMVAFGRPFISNPDLVDRLRRAGPLNPLDCDTLYGGGAKGYIDYPTLAGDIAAA</sequence>
<keyword evidence="3" id="KW-1185">Reference proteome</keyword>
<evidence type="ECO:0000313" key="2">
    <source>
        <dbReference type="EMBL" id="GGB40758.1"/>
    </source>
</evidence>
<dbReference type="EMBL" id="BMDZ01000023">
    <property type="protein sequence ID" value="GGB40758.1"/>
    <property type="molecule type" value="Genomic_DNA"/>
</dbReference>
<protein>
    <submittedName>
        <fullName evidence="2">Alkene reductase</fullName>
    </submittedName>
</protein>
<comment type="caution">
    <text evidence="2">The sequence shown here is derived from an EMBL/GenBank/DDBJ whole genome shotgun (WGS) entry which is preliminary data.</text>
</comment>
<gene>
    <name evidence="2" type="ORF">GCM10011505_22810</name>
</gene>
<accession>A0ABQ1IKN9</accession>
<dbReference type="NCBIfam" id="NF007899">
    <property type="entry name" value="PRK10605.1"/>
    <property type="match status" value="1"/>
</dbReference>
<evidence type="ECO:0000313" key="3">
    <source>
        <dbReference type="Proteomes" id="UP000603352"/>
    </source>
</evidence>
<dbReference type="InterPro" id="IPR045247">
    <property type="entry name" value="Oye-like"/>
</dbReference>
<name>A0ABQ1IKN9_9PROT</name>
<dbReference type="Proteomes" id="UP000603352">
    <property type="component" value="Unassembled WGS sequence"/>
</dbReference>
<dbReference type="PANTHER" id="PTHR22893:SF91">
    <property type="entry name" value="NADPH DEHYDROGENASE 2-RELATED"/>
    <property type="match status" value="1"/>
</dbReference>
<feature type="domain" description="NADH:flavin oxidoreductase/NADH oxidase N-terminal" evidence="1">
    <location>
        <begin position="22"/>
        <end position="351"/>
    </location>
</feature>
<dbReference type="InterPro" id="IPR013785">
    <property type="entry name" value="Aldolase_TIM"/>
</dbReference>
<dbReference type="PANTHER" id="PTHR22893">
    <property type="entry name" value="NADH OXIDOREDUCTASE-RELATED"/>
    <property type="match status" value="1"/>
</dbReference>
<dbReference type="CDD" id="cd02933">
    <property type="entry name" value="OYE_like_FMN"/>
    <property type="match status" value="1"/>
</dbReference>
<dbReference type="Pfam" id="PF00724">
    <property type="entry name" value="Oxidored_FMN"/>
    <property type="match status" value="1"/>
</dbReference>
<dbReference type="InterPro" id="IPR001155">
    <property type="entry name" value="OxRdtase_FMN_N"/>
</dbReference>
<reference evidence="3" key="1">
    <citation type="journal article" date="2019" name="Int. J. Syst. Evol. Microbiol.">
        <title>The Global Catalogue of Microorganisms (GCM) 10K type strain sequencing project: providing services to taxonomists for standard genome sequencing and annotation.</title>
        <authorList>
            <consortium name="The Broad Institute Genomics Platform"/>
            <consortium name="The Broad Institute Genome Sequencing Center for Infectious Disease"/>
            <person name="Wu L."/>
            <person name="Ma J."/>
        </authorList>
    </citation>
    <scope>NUCLEOTIDE SEQUENCE [LARGE SCALE GENOMIC DNA]</scope>
    <source>
        <strain evidence="3">CGMCC 1.10188</strain>
    </source>
</reference>
<dbReference type="Gene3D" id="3.20.20.70">
    <property type="entry name" value="Aldolase class I"/>
    <property type="match status" value="1"/>
</dbReference>
<dbReference type="SUPFAM" id="SSF51395">
    <property type="entry name" value="FMN-linked oxidoreductases"/>
    <property type="match status" value="1"/>
</dbReference>
<evidence type="ECO:0000259" key="1">
    <source>
        <dbReference type="Pfam" id="PF00724"/>
    </source>
</evidence>
<organism evidence="2 3">
    <name type="scientific">Tistrella bauzanensis</name>
    <dbReference type="NCBI Taxonomy" id="657419"/>
    <lineage>
        <taxon>Bacteria</taxon>
        <taxon>Pseudomonadati</taxon>
        <taxon>Pseudomonadota</taxon>
        <taxon>Alphaproteobacteria</taxon>
        <taxon>Geminicoccales</taxon>
        <taxon>Geminicoccaceae</taxon>
        <taxon>Tistrella</taxon>
    </lineage>
</organism>
<proteinExistence type="predicted"/>